<dbReference type="RefSeq" id="WP_217942087.1">
    <property type="nucleotide sequence ID" value="NZ_JAHTGR010000004.1"/>
</dbReference>
<reference evidence="9" key="2">
    <citation type="submission" date="2022-03" db="EMBL/GenBank/DDBJ databases">
        <title>Genome Encyclopedia of Bacteria and Archaea VI: Functional Genomics of Type Strains.</title>
        <authorList>
            <person name="Whitman W."/>
        </authorList>
    </citation>
    <scope>NUCLEOTIDE SEQUENCE</scope>
    <source>
        <strain evidence="9">HSC-15S17</strain>
    </source>
</reference>
<protein>
    <submittedName>
        <fullName evidence="8">MCP four helix bundle domain-containing protein</fullName>
    </submittedName>
    <submittedName>
        <fullName evidence="9">Methyl-accepting chemotaxis protein</fullName>
    </submittedName>
</protein>
<dbReference type="AlphaFoldDB" id="A0AA41L7M0"/>
<evidence type="ECO:0000313" key="8">
    <source>
        <dbReference type="EMBL" id="MBV6321355.1"/>
    </source>
</evidence>
<keyword evidence="4" id="KW-0807">Transducer</keyword>
<feature type="transmembrane region" description="Helical" evidence="5">
    <location>
        <begin position="196"/>
        <end position="214"/>
    </location>
</feature>
<dbReference type="GO" id="GO:0004888">
    <property type="term" value="F:transmembrane signaling receptor activity"/>
    <property type="evidence" value="ECO:0007669"/>
    <property type="project" value="TreeGrafter"/>
</dbReference>
<dbReference type="GO" id="GO:0006935">
    <property type="term" value="P:chemotaxis"/>
    <property type="evidence" value="ECO:0007669"/>
    <property type="project" value="TreeGrafter"/>
</dbReference>
<dbReference type="EMBL" id="JAHTGR010000004">
    <property type="protein sequence ID" value="MBV6321355.1"/>
    <property type="molecule type" value="Genomic_DNA"/>
</dbReference>
<proteinExistence type="inferred from homology"/>
<dbReference type="Proteomes" id="UP001155901">
    <property type="component" value="Unassembled WGS sequence"/>
</dbReference>
<feature type="transmembrane region" description="Helical" evidence="5">
    <location>
        <begin position="12"/>
        <end position="34"/>
    </location>
</feature>
<name>A0AA41L7M0_9BURK</name>
<dbReference type="SMART" id="SM00283">
    <property type="entry name" value="MA"/>
    <property type="match status" value="1"/>
</dbReference>
<dbReference type="EMBL" id="JALJZU010000006">
    <property type="protein sequence ID" value="MCP2009396.1"/>
    <property type="molecule type" value="Genomic_DNA"/>
</dbReference>
<keyword evidence="11" id="KW-1185">Reference proteome</keyword>
<dbReference type="Pfam" id="PF00672">
    <property type="entry name" value="HAMP"/>
    <property type="match status" value="1"/>
</dbReference>
<evidence type="ECO:0000259" key="6">
    <source>
        <dbReference type="PROSITE" id="PS50111"/>
    </source>
</evidence>
<evidence type="ECO:0000313" key="9">
    <source>
        <dbReference type="EMBL" id="MCP2009396.1"/>
    </source>
</evidence>
<dbReference type="InterPro" id="IPR004089">
    <property type="entry name" value="MCPsignal_dom"/>
</dbReference>
<dbReference type="PROSITE" id="PS50111">
    <property type="entry name" value="CHEMOTAXIS_TRANSDUC_2"/>
    <property type="match status" value="1"/>
</dbReference>
<keyword evidence="5" id="KW-0472">Membrane</keyword>
<evidence type="ECO:0000259" key="7">
    <source>
        <dbReference type="PROSITE" id="PS50885"/>
    </source>
</evidence>
<dbReference type="InterPro" id="IPR047347">
    <property type="entry name" value="YvaQ-like_sensor"/>
</dbReference>
<dbReference type="PROSITE" id="PS50885">
    <property type="entry name" value="HAMP"/>
    <property type="match status" value="1"/>
</dbReference>
<dbReference type="Pfam" id="PF00015">
    <property type="entry name" value="MCPsignal"/>
    <property type="match status" value="1"/>
</dbReference>
<comment type="similarity">
    <text evidence="3">Belongs to the methyl-accepting chemotaxis (MCP) protein family.</text>
</comment>
<dbReference type="Pfam" id="PF12729">
    <property type="entry name" value="4HB_MCP_1"/>
    <property type="match status" value="1"/>
</dbReference>
<evidence type="ECO:0000256" key="5">
    <source>
        <dbReference type="SAM" id="Phobius"/>
    </source>
</evidence>
<dbReference type="InterPro" id="IPR051310">
    <property type="entry name" value="MCP_chemotaxis"/>
</dbReference>
<dbReference type="CDD" id="cd19411">
    <property type="entry name" value="MCP2201-like_sensor"/>
    <property type="match status" value="1"/>
</dbReference>
<dbReference type="PANTHER" id="PTHR43531:SF14">
    <property type="entry name" value="METHYL-ACCEPTING CHEMOTAXIS PROTEIN I-RELATED"/>
    <property type="match status" value="1"/>
</dbReference>
<evidence type="ECO:0000256" key="2">
    <source>
        <dbReference type="ARBA" id="ARBA00022481"/>
    </source>
</evidence>
<dbReference type="PANTHER" id="PTHR43531">
    <property type="entry name" value="PROTEIN ICFG"/>
    <property type="match status" value="1"/>
</dbReference>
<dbReference type="SMART" id="SM00304">
    <property type="entry name" value="HAMP"/>
    <property type="match status" value="1"/>
</dbReference>
<dbReference type="Proteomes" id="UP001162889">
    <property type="component" value="Unassembled WGS sequence"/>
</dbReference>
<feature type="domain" description="HAMP" evidence="7">
    <location>
        <begin position="216"/>
        <end position="268"/>
    </location>
</feature>
<gene>
    <name evidence="8" type="ORF">KVP70_10440</name>
    <name evidence="9" type="ORF">L1274_003125</name>
</gene>
<feature type="domain" description="Methyl-accepting transducer" evidence="6">
    <location>
        <begin position="273"/>
        <end position="502"/>
    </location>
</feature>
<evidence type="ECO:0000256" key="4">
    <source>
        <dbReference type="PROSITE-ProRule" id="PRU00284"/>
    </source>
</evidence>
<dbReference type="CDD" id="cd11386">
    <property type="entry name" value="MCP_signal"/>
    <property type="match status" value="1"/>
</dbReference>
<dbReference type="InterPro" id="IPR024478">
    <property type="entry name" value="HlyB_4HB_MCP"/>
</dbReference>
<keyword evidence="2" id="KW-0488">Methylation</keyword>
<evidence type="ECO:0000256" key="1">
    <source>
        <dbReference type="ARBA" id="ARBA00004370"/>
    </source>
</evidence>
<organism evidence="8 10">
    <name type="scientific">Duganella violaceipulchra</name>
    <dbReference type="NCBI Taxonomy" id="2849652"/>
    <lineage>
        <taxon>Bacteria</taxon>
        <taxon>Pseudomonadati</taxon>
        <taxon>Pseudomonadota</taxon>
        <taxon>Betaproteobacteria</taxon>
        <taxon>Burkholderiales</taxon>
        <taxon>Oxalobacteraceae</taxon>
        <taxon>Telluria group</taxon>
        <taxon>Duganella</taxon>
    </lineage>
</organism>
<sequence length="537" mass="56671">MGIGNWKIGVRLAAGLGVSMVFMVGISVIGIGNLGKLNNNTQDLAADKIPKVILGYETIGGLNDVARAMRNAMLSKDPEVVKAELARVDLRKADNATRLDKLAVLIADDEDPQSKAKLQAVLEARDKYTVVQTAFLKMSADDSRREESVAYLLTSVRKEQTAYLNALTELVKFQNAAIEDASTVAQQSYASSRNMMILLTVVATALASWVLYWITRSITQPLNRAVGMAQAVAGGDLTTRMECHTTDETGQLLRALIDMNDSLARTVGQVRSGTDTIATASNQIASGNLDLSSRTEQQASSLEETASSMEELTSTVTQNAENARQATKLVVAASEFATKGGQVVGQVVTTMGAIKESSGKIVDIISVIDGIAFQTNILALNAAVEAARAGEQGRGFAVVASEVRTLAQRSANAAKEIKELIARSVETVDAGSLLVDEAGATMDGIVKAVKQVADIMTEISAASSEQSTGIEQVNQAIVSIDDVTQQNAALVEEAAAAAQSMRDQADLLAQAVSVFKLAGQPSHATPSRQRSLLAVSG</sequence>
<accession>A0AA41L7M0</accession>
<evidence type="ECO:0000256" key="3">
    <source>
        <dbReference type="ARBA" id="ARBA00029447"/>
    </source>
</evidence>
<evidence type="ECO:0000313" key="11">
    <source>
        <dbReference type="Proteomes" id="UP001162889"/>
    </source>
</evidence>
<comment type="subcellular location">
    <subcellularLocation>
        <location evidence="1">Membrane</location>
    </subcellularLocation>
</comment>
<dbReference type="GO" id="GO:0005886">
    <property type="term" value="C:plasma membrane"/>
    <property type="evidence" value="ECO:0007669"/>
    <property type="project" value="TreeGrafter"/>
</dbReference>
<keyword evidence="5" id="KW-1133">Transmembrane helix</keyword>
<comment type="caution">
    <text evidence="8">The sequence shown here is derived from an EMBL/GenBank/DDBJ whole genome shotgun (WGS) entry which is preliminary data.</text>
</comment>
<reference evidence="8" key="1">
    <citation type="submission" date="2021-07" db="EMBL/GenBank/DDBJ databases">
        <title>Characterization of violacein-producing bacteria and related species.</title>
        <authorList>
            <person name="Wilson H.S."/>
            <person name="De Leon M.E."/>
        </authorList>
    </citation>
    <scope>NUCLEOTIDE SEQUENCE</scope>
    <source>
        <strain evidence="8">HSC-15S17</strain>
    </source>
</reference>
<dbReference type="FunFam" id="1.10.287.950:FF:000001">
    <property type="entry name" value="Methyl-accepting chemotaxis sensory transducer"/>
    <property type="match status" value="1"/>
</dbReference>
<dbReference type="CDD" id="cd06225">
    <property type="entry name" value="HAMP"/>
    <property type="match status" value="1"/>
</dbReference>
<dbReference type="InterPro" id="IPR003660">
    <property type="entry name" value="HAMP_dom"/>
</dbReference>
<evidence type="ECO:0000313" key="10">
    <source>
        <dbReference type="Proteomes" id="UP001155901"/>
    </source>
</evidence>
<keyword evidence="5" id="KW-0812">Transmembrane</keyword>
<dbReference type="GO" id="GO:0007165">
    <property type="term" value="P:signal transduction"/>
    <property type="evidence" value="ECO:0007669"/>
    <property type="project" value="UniProtKB-KW"/>
</dbReference>